<keyword evidence="2" id="KW-1185">Reference proteome</keyword>
<evidence type="ECO:0000313" key="2">
    <source>
        <dbReference type="Proteomes" id="UP001630127"/>
    </source>
</evidence>
<evidence type="ECO:0008006" key="3">
    <source>
        <dbReference type="Google" id="ProtNLM"/>
    </source>
</evidence>
<gene>
    <name evidence="1" type="ORF">ACH5RR_015437</name>
</gene>
<reference evidence="1 2" key="1">
    <citation type="submission" date="2024-11" db="EMBL/GenBank/DDBJ databases">
        <title>A near-complete genome assembly of Cinchona calisaya.</title>
        <authorList>
            <person name="Lian D.C."/>
            <person name="Zhao X.W."/>
            <person name="Wei L."/>
        </authorList>
    </citation>
    <scope>NUCLEOTIDE SEQUENCE [LARGE SCALE GENOMIC DNA]</scope>
    <source>
        <tissue evidence="1">Nenye</tissue>
    </source>
</reference>
<dbReference type="Proteomes" id="UP001630127">
    <property type="component" value="Unassembled WGS sequence"/>
</dbReference>
<dbReference type="AlphaFoldDB" id="A0ABD2ZYJ0"/>
<protein>
    <recommendedName>
        <fullName evidence="3">Transposase MuDR plant domain-containing protein</fullName>
    </recommendedName>
</protein>
<accession>A0ABD2ZYJ0</accession>
<name>A0ABD2ZYJ0_9GENT</name>
<dbReference type="EMBL" id="JBJUIK010000007">
    <property type="protein sequence ID" value="KAL3522603.1"/>
    <property type="molecule type" value="Genomic_DNA"/>
</dbReference>
<comment type="caution">
    <text evidence="1">The sequence shown here is derived from an EMBL/GenBank/DDBJ whole genome shotgun (WGS) entry which is preliminary data.</text>
</comment>
<organism evidence="1 2">
    <name type="scientific">Cinchona calisaya</name>
    <dbReference type="NCBI Taxonomy" id="153742"/>
    <lineage>
        <taxon>Eukaryota</taxon>
        <taxon>Viridiplantae</taxon>
        <taxon>Streptophyta</taxon>
        <taxon>Embryophyta</taxon>
        <taxon>Tracheophyta</taxon>
        <taxon>Spermatophyta</taxon>
        <taxon>Magnoliopsida</taxon>
        <taxon>eudicotyledons</taxon>
        <taxon>Gunneridae</taxon>
        <taxon>Pentapetalae</taxon>
        <taxon>asterids</taxon>
        <taxon>lamiids</taxon>
        <taxon>Gentianales</taxon>
        <taxon>Rubiaceae</taxon>
        <taxon>Cinchonoideae</taxon>
        <taxon>Cinchoneae</taxon>
        <taxon>Cinchona</taxon>
    </lineage>
</organism>
<evidence type="ECO:0000313" key="1">
    <source>
        <dbReference type="EMBL" id="KAL3522603.1"/>
    </source>
</evidence>
<proteinExistence type="predicted"/>
<sequence>MDSSSLGNLGRIGCRGLVCNHLGSLLMAFAKNIGYATSLEAEASTFFIDLEIEAIEELRGPREYQVTRVDLYAYLLGINSAELLKGQAVELVEQTVEEPVEQAAGTENDIGESEEQWNEPVACDQDEIGRPYSDDEDEISRPVYLVFNLEIEFSKVDFQLKVGQRFRNINAFREALVEWHVREGYMFKFIKNEGRRVSVTWKMVAHGEYMEVQSSMRQHFKSRH</sequence>